<dbReference type="Pfam" id="PF02423">
    <property type="entry name" value="OCD_Mu_crystall"/>
    <property type="match status" value="1"/>
</dbReference>
<dbReference type="InterPro" id="IPR003462">
    <property type="entry name" value="ODC_Mu_crystall"/>
</dbReference>
<dbReference type="OrthoDB" id="3396397at2"/>
<dbReference type="AlphaFoldDB" id="A0A561T6G5"/>
<dbReference type="InterPro" id="IPR036291">
    <property type="entry name" value="NAD(P)-bd_dom_sf"/>
</dbReference>
<proteinExistence type="predicted"/>
<dbReference type="Proteomes" id="UP000317940">
    <property type="component" value="Unassembled WGS sequence"/>
</dbReference>
<dbReference type="Gene3D" id="3.40.50.720">
    <property type="entry name" value="NAD(P)-binding Rossmann-like Domain"/>
    <property type="match status" value="1"/>
</dbReference>
<dbReference type="SUPFAM" id="SSF51735">
    <property type="entry name" value="NAD(P)-binding Rossmann-fold domains"/>
    <property type="match status" value="1"/>
</dbReference>
<dbReference type="InterPro" id="IPR023866">
    <property type="entry name" value="SbnB"/>
</dbReference>
<sequence length="333" mass="34862">MNTLAVVPQAAVDRALAALAGQSRTVVEQVYIQAANGQLVNPDSLFLRPDPDPAHRERIIALPAYVAGGPVPAMGIKWISSFPGNLDLGLPRASALIVLNDLRTGFPVAVLEGARISAHRTAMSAAVGARALSGTTSGAVKLAVIGTGFIADTTVRTLAADGWEFATIAVHDLDPTRAEAFADRCAEHAARVEVAPGAREAVADADLVLLATTAVVPHLSESSWFKRGAVVLHMSLRDFTPEAMAGAVHVVDEVGHALRERTSLGLAVDAGLVERDDIRPVGDYLQGKAEPDRDRLAVYSPFGLGSLDIAIAGLVLEHVAPTDEITTVPDFSS</sequence>
<gene>
    <name evidence="1" type="ORF">FHX73_14161</name>
</gene>
<dbReference type="GO" id="GO:0019290">
    <property type="term" value="P:siderophore biosynthetic process"/>
    <property type="evidence" value="ECO:0007669"/>
    <property type="project" value="InterPro"/>
</dbReference>
<protein>
    <submittedName>
        <fullName evidence="1">Ornithine cyclodeaminase</fullName>
    </submittedName>
</protein>
<keyword evidence="2" id="KW-1185">Reference proteome</keyword>
<reference evidence="1 2" key="1">
    <citation type="submission" date="2019-06" db="EMBL/GenBank/DDBJ databases">
        <title>Sequencing the genomes of 1000 actinobacteria strains.</title>
        <authorList>
            <person name="Klenk H.-P."/>
        </authorList>
    </citation>
    <scope>NUCLEOTIDE SEQUENCE [LARGE SCALE GENOMIC DNA]</scope>
    <source>
        <strain evidence="1 2">DSM 44826</strain>
    </source>
</reference>
<dbReference type="PANTHER" id="PTHR13812">
    <property type="entry name" value="KETIMINE REDUCTASE MU-CRYSTALLIN"/>
    <property type="match status" value="1"/>
</dbReference>
<dbReference type="PIRSF" id="PIRSF001439">
    <property type="entry name" value="CryM"/>
    <property type="match status" value="1"/>
</dbReference>
<dbReference type="InterPro" id="IPR023401">
    <property type="entry name" value="ODC_N"/>
</dbReference>
<dbReference type="Gene3D" id="3.30.1780.10">
    <property type="entry name" value="ornithine cyclodeaminase, domain 1"/>
    <property type="match status" value="1"/>
</dbReference>
<dbReference type="PANTHER" id="PTHR13812:SF19">
    <property type="entry name" value="KETIMINE REDUCTASE MU-CRYSTALLIN"/>
    <property type="match status" value="1"/>
</dbReference>
<name>A0A561T6G5_9ACTN</name>
<evidence type="ECO:0000313" key="2">
    <source>
        <dbReference type="Proteomes" id="UP000317940"/>
    </source>
</evidence>
<dbReference type="EMBL" id="VIWT01000004">
    <property type="protein sequence ID" value="TWF82679.1"/>
    <property type="molecule type" value="Genomic_DNA"/>
</dbReference>
<evidence type="ECO:0000313" key="1">
    <source>
        <dbReference type="EMBL" id="TWF82679.1"/>
    </source>
</evidence>
<comment type="caution">
    <text evidence="1">The sequence shown here is derived from an EMBL/GenBank/DDBJ whole genome shotgun (WGS) entry which is preliminary data.</text>
</comment>
<dbReference type="GO" id="GO:0005737">
    <property type="term" value="C:cytoplasm"/>
    <property type="evidence" value="ECO:0007669"/>
    <property type="project" value="TreeGrafter"/>
</dbReference>
<dbReference type="RefSeq" id="WP_145909964.1">
    <property type="nucleotide sequence ID" value="NZ_BAAAMZ010000017.1"/>
</dbReference>
<accession>A0A561T6G5</accession>
<dbReference type="GO" id="GO:0016639">
    <property type="term" value="F:oxidoreductase activity, acting on the CH-NH2 group of donors, NAD or NADP as acceptor"/>
    <property type="evidence" value="ECO:0007669"/>
    <property type="project" value="InterPro"/>
</dbReference>
<dbReference type="NCBIfam" id="TIGR03944">
    <property type="entry name" value="dehyd_SbnB_fam"/>
    <property type="match status" value="1"/>
</dbReference>
<organism evidence="1 2">
    <name type="scientific">Kitasatospora viridis</name>
    <dbReference type="NCBI Taxonomy" id="281105"/>
    <lineage>
        <taxon>Bacteria</taxon>
        <taxon>Bacillati</taxon>
        <taxon>Actinomycetota</taxon>
        <taxon>Actinomycetes</taxon>
        <taxon>Kitasatosporales</taxon>
        <taxon>Streptomycetaceae</taxon>
        <taxon>Kitasatospora</taxon>
    </lineage>
</organism>